<dbReference type="EMBL" id="JXXK01000009">
    <property type="protein sequence ID" value="KJF40109.1"/>
    <property type="molecule type" value="Genomic_DNA"/>
</dbReference>
<dbReference type="EMBL" id="WMZR01000002">
    <property type="protein sequence ID" value="MTS50204.1"/>
    <property type="molecule type" value="Genomic_DNA"/>
</dbReference>
<keyword evidence="1" id="KW-0732">Signal</keyword>
<dbReference type="Proteomes" id="UP000032483">
    <property type="component" value="Unassembled WGS sequence"/>
</dbReference>
<proteinExistence type="predicted"/>
<dbReference type="RefSeq" id="WP_050005161.1">
    <property type="nucleotide sequence ID" value="NZ_DAWBJP010000027.1"/>
</dbReference>
<comment type="caution">
    <text evidence="2">The sequence shown here is derived from an EMBL/GenBank/DDBJ whole genome shotgun (WGS) entry which is preliminary data.</text>
</comment>
<evidence type="ECO:0000313" key="3">
    <source>
        <dbReference type="EMBL" id="MTS50204.1"/>
    </source>
</evidence>
<protein>
    <recommendedName>
        <fullName evidence="6">Secreted protein</fullName>
    </recommendedName>
</protein>
<accession>A0A0D8J026</accession>
<name>A0A0D8J026_9FIRM</name>
<feature type="signal peptide" evidence="1">
    <location>
        <begin position="1"/>
        <end position="28"/>
    </location>
</feature>
<gene>
    <name evidence="3" type="ORF">GMD52_01435</name>
    <name evidence="2" type="ORF">TQ39_08000</name>
</gene>
<dbReference type="GeneID" id="42856541"/>
<reference evidence="3 5" key="2">
    <citation type="journal article" date="2019" name="Nat. Med.">
        <title>A library of human gut bacterial isolates paired with longitudinal multiomics data enables mechanistic microbiome research.</title>
        <authorList>
            <person name="Poyet M."/>
            <person name="Groussin M."/>
            <person name="Gibbons S.M."/>
            <person name="Avila-Pacheco J."/>
            <person name="Jiang X."/>
            <person name="Kearney S.M."/>
            <person name="Perrotta A.R."/>
            <person name="Berdy B."/>
            <person name="Zhao S."/>
            <person name="Lieberman T.D."/>
            <person name="Swanson P.K."/>
            <person name="Smith M."/>
            <person name="Roesemann S."/>
            <person name="Alexander J.E."/>
            <person name="Rich S.A."/>
            <person name="Livny J."/>
            <person name="Vlamakis H."/>
            <person name="Clish C."/>
            <person name="Bullock K."/>
            <person name="Deik A."/>
            <person name="Scott J."/>
            <person name="Pierce K.A."/>
            <person name="Xavier R.J."/>
            <person name="Alm E.J."/>
        </authorList>
    </citation>
    <scope>NUCLEOTIDE SEQUENCE [LARGE SCALE GENOMIC DNA]</scope>
    <source>
        <strain evidence="3 5">BIOML-A7</strain>
    </source>
</reference>
<evidence type="ECO:0000313" key="4">
    <source>
        <dbReference type="Proteomes" id="UP000032483"/>
    </source>
</evidence>
<sequence length="122" mass="12438">MQKSNYAAVEALALSLLLALSATSEVLALSEALADSEVLADAEVLAGSEALVLAGSDTDVLDGAVEAGALEEEESVPQATRDSAISAATARTRTFFIVKTSIFSILYTASLPAPQSAAQGHL</sequence>
<organism evidence="2 4">
    <name type="scientific">Ruthenibacterium lactatiformans</name>
    <dbReference type="NCBI Taxonomy" id="1550024"/>
    <lineage>
        <taxon>Bacteria</taxon>
        <taxon>Bacillati</taxon>
        <taxon>Bacillota</taxon>
        <taxon>Clostridia</taxon>
        <taxon>Eubacteriales</taxon>
        <taxon>Oscillospiraceae</taxon>
        <taxon>Ruthenibacterium</taxon>
    </lineage>
</organism>
<reference evidence="2" key="1">
    <citation type="submission" date="2015-02" db="EMBL/GenBank/DDBJ databases">
        <title>A novel member of the family Ruminococcaceae isolated from human feces.</title>
        <authorList>
            <person name="Shkoporov A.N."/>
            <person name="Chaplin A.V."/>
            <person name="Motuzova O.V."/>
            <person name="Kafarskaia L.I."/>
            <person name="Khokhlova E.V."/>
            <person name="Efimov B.A."/>
        </authorList>
    </citation>
    <scope>NUCLEOTIDE SEQUENCE [LARGE SCALE GENOMIC DNA]</scope>
    <source>
        <strain evidence="2">585-1</strain>
    </source>
</reference>
<keyword evidence="4" id="KW-1185">Reference proteome</keyword>
<evidence type="ECO:0008006" key="6">
    <source>
        <dbReference type="Google" id="ProtNLM"/>
    </source>
</evidence>
<evidence type="ECO:0000313" key="5">
    <source>
        <dbReference type="Proteomes" id="UP000449193"/>
    </source>
</evidence>
<feature type="chain" id="PRO_5038291017" description="Secreted protein" evidence="1">
    <location>
        <begin position="29"/>
        <end position="122"/>
    </location>
</feature>
<evidence type="ECO:0000256" key="1">
    <source>
        <dbReference type="SAM" id="SignalP"/>
    </source>
</evidence>
<evidence type="ECO:0000313" key="2">
    <source>
        <dbReference type="EMBL" id="KJF40109.1"/>
    </source>
</evidence>
<dbReference type="AlphaFoldDB" id="A0A0D8J026"/>
<dbReference type="Proteomes" id="UP000449193">
    <property type="component" value="Unassembled WGS sequence"/>
</dbReference>